<dbReference type="InterPro" id="IPR053137">
    <property type="entry name" value="NLR-like"/>
</dbReference>
<keyword evidence="1" id="KW-0677">Repeat</keyword>
<protein>
    <recommendedName>
        <fullName evidence="2">AAA+ ATPase domain-containing protein</fullName>
    </recommendedName>
</protein>
<evidence type="ECO:0000256" key="1">
    <source>
        <dbReference type="ARBA" id="ARBA00022737"/>
    </source>
</evidence>
<dbReference type="InterPro" id="IPR011990">
    <property type="entry name" value="TPR-like_helical_dom_sf"/>
</dbReference>
<organism evidence="3 4">
    <name type="scientific">Streptomyces atratus</name>
    <dbReference type="NCBI Taxonomy" id="1893"/>
    <lineage>
        <taxon>Bacteria</taxon>
        <taxon>Bacillati</taxon>
        <taxon>Actinomycetota</taxon>
        <taxon>Actinomycetes</taxon>
        <taxon>Kitasatosporales</taxon>
        <taxon>Streptomycetaceae</taxon>
        <taxon>Streptomyces</taxon>
    </lineage>
</organism>
<dbReference type="Pfam" id="PF13374">
    <property type="entry name" value="TPR_10"/>
    <property type="match status" value="4"/>
</dbReference>
<dbReference type="SUPFAM" id="SSF48452">
    <property type="entry name" value="TPR-like"/>
    <property type="match status" value="2"/>
</dbReference>
<dbReference type="PANTHER" id="PTHR46082:SF6">
    <property type="entry name" value="AAA+ ATPASE DOMAIN-CONTAINING PROTEIN-RELATED"/>
    <property type="match status" value="1"/>
</dbReference>
<evidence type="ECO:0000313" key="3">
    <source>
        <dbReference type="EMBL" id="AXE81047.1"/>
    </source>
</evidence>
<feature type="domain" description="AAA+ ATPase" evidence="2">
    <location>
        <begin position="282"/>
        <end position="552"/>
    </location>
</feature>
<dbReference type="InterPro" id="IPR027417">
    <property type="entry name" value="P-loop_NTPase"/>
</dbReference>
<dbReference type="GeneID" id="95523264"/>
<dbReference type="RefSeq" id="WP_157987198.1">
    <property type="nucleotide sequence ID" value="NZ_CP027306.1"/>
</dbReference>
<dbReference type="Proteomes" id="UP000252698">
    <property type="component" value="Chromosome"/>
</dbReference>
<dbReference type="InterPro" id="IPR056884">
    <property type="entry name" value="NPHP3-like_N"/>
</dbReference>
<dbReference type="EMBL" id="CP027306">
    <property type="protein sequence ID" value="AXE81047.1"/>
    <property type="molecule type" value="Genomic_DNA"/>
</dbReference>
<dbReference type="Gene3D" id="1.25.40.10">
    <property type="entry name" value="Tetratricopeptide repeat domain"/>
    <property type="match status" value="2"/>
</dbReference>
<dbReference type="AlphaFoldDB" id="A0A2Z5JKR3"/>
<dbReference type="Gene3D" id="3.40.50.1460">
    <property type="match status" value="1"/>
</dbReference>
<gene>
    <name evidence="3" type="ORF">C5746_33420</name>
</gene>
<proteinExistence type="predicted"/>
<reference evidence="3 4" key="1">
    <citation type="journal article" date="2018" name="Front. Microbiol.">
        <title>Genome Sequencing of Streptomyces atratus SCSIOZH16 and Activation Production of Nocardamine via Metabolic Engineering.</title>
        <authorList>
            <person name="Li Y."/>
            <person name="Zhang C."/>
            <person name="Liu C."/>
            <person name="Ju J."/>
            <person name="Ma J."/>
        </authorList>
    </citation>
    <scope>NUCLEOTIDE SEQUENCE [LARGE SCALE GENOMIC DNA]</scope>
    <source>
        <strain evidence="3 4">SCSIO_ZH16</strain>
    </source>
</reference>
<dbReference type="SUPFAM" id="SSF52540">
    <property type="entry name" value="P-loop containing nucleoside triphosphate hydrolases"/>
    <property type="match status" value="1"/>
</dbReference>
<evidence type="ECO:0000259" key="2">
    <source>
        <dbReference type="SMART" id="SM00382"/>
    </source>
</evidence>
<sequence length="1034" mass="112429">MADERKALVIASHWDVREEKPGSRLDLLEPCASELTTLLLDPLRGGCVPAWGDGLLTDPTVDEVTAALTESFAGASASGDSLVVGFVGHGHAGREDEFLFPVCSTPAVPGPETALQLPQVLRALAQRHGGVRELTVIVDACMSGYAVLAGASTWFRSAMQTGRRVEILSSADGRLAYGLQFTVALNGLIRQGDIRLGGKLYTGPVRRLVDPQLVKQDPQTVSYDGGGSASGDPYGTWIAHNVAHNASLSVLAGTRAAKELVPALQYFQAPDELARFTASVRRHRVVAVVGAMGTGKTTLAAALCRTELLPEQGAPAICAVIRLSDAAWTSGLSMTQLAGQLRLYLPGFPEAEKAYREQASADDQGSLRTAEFGVAGPLGLMESREPVRVIVDGLDQVHPTNRVGVMRELATLSDAAPSWFGLVVTSRDGVRLPDDWHRESVLAAAGERQLSAYLTAHSHSADARREILRQAAGNWEITRLLADFGPLAHTGSVSYEELYAGVLLPARDAAPDGRGEWVDSVLVVLAASGLGAELPRALLARAAGDLGGPAGEDALGQVLDLLPGLIVRAHRPEGTELLGVHHQTLVEYLSGMLDVVSGHRALCRALETMAPMDQHMPDDPLHAYAEQAEPEHLWQAALRDPSQYERLLAALEQRAAAEPTVNRDRWAAWAQRLAERLGADTPIPLRARERAAYWTGKAGSYRRSRELHQELLEDQRRVLAQDAPEVLETRHRIAYATGETGDFHTAVELHRAVLADQIRVLGPDDRRTLATRHHIAYWTGRGGDMMEGLRLHEELLEDQRRVLGPMDQDVLESRHYIAYWHGVLGRPLQALALHDELLHDRLAVFGEDHAQVVFSRMNICRFLGEAGRRQEALSGYRALLPDVERIRGEDHPNTLVVRLNIARYTWELGDPEGSLRLHEALIEDQRRVNGANHPTVMISRYNMAMLKAELGDPVTALAELDALHADRLARYQNPLHAEVITTLYGRALVTAQLGDVAAAIEAMRAVREDRARALGEDHPSTLAAASALDDLLAG</sequence>
<accession>A0A2Z5JKR3</accession>
<name>A0A2Z5JKR3_STRAR</name>
<dbReference type="Gene3D" id="3.40.50.300">
    <property type="entry name" value="P-loop containing nucleotide triphosphate hydrolases"/>
    <property type="match status" value="1"/>
</dbReference>
<dbReference type="KEGG" id="sata:C5746_33420"/>
<dbReference type="SMART" id="SM00382">
    <property type="entry name" value="AAA"/>
    <property type="match status" value="1"/>
</dbReference>
<dbReference type="Pfam" id="PF24883">
    <property type="entry name" value="NPHP3_N"/>
    <property type="match status" value="1"/>
</dbReference>
<evidence type="ECO:0000313" key="4">
    <source>
        <dbReference type="Proteomes" id="UP000252698"/>
    </source>
</evidence>
<dbReference type="InterPro" id="IPR003593">
    <property type="entry name" value="AAA+_ATPase"/>
</dbReference>
<dbReference type="PANTHER" id="PTHR46082">
    <property type="entry name" value="ATP/GTP-BINDING PROTEIN-RELATED"/>
    <property type="match status" value="1"/>
</dbReference>